<keyword evidence="1" id="KW-0805">Transcription regulation</keyword>
<feature type="DNA-binding region" description="H-T-H motif" evidence="4">
    <location>
        <begin position="47"/>
        <end position="66"/>
    </location>
</feature>
<dbReference type="InterPro" id="IPR023772">
    <property type="entry name" value="DNA-bd_HTH_TetR-type_CS"/>
</dbReference>
<dbReference type="InterPro" id="IPR001647">
    <property type="entry name" value="HTH_TetR"/>
</dbReference>
<evidence type="ECO:0000256" key="2">
    <source>
        <dbReference type="ARBA" id="ARBA00023125"/>
    </source>
</evidence>
<dbReference type="RefSeq" id="WP_163901117.1">
    <property type="nucleotide sequence ID" value="NZ_CP048427.1"/>
</dbReference>
<dbReference type="PRINTS" id="PR00455">
    <property type="entry name" value="HTHTETR"/>
</dbReference>
<sequence>MNEDSRQSAGAPAARSPGATKKGIETRARIIRGAIEAVESEGMESLTTRKIAARAGVQLATLHYYFDSKESLMLAVLEDLVTDMSTRYTSSVNSADMDDRIAQLIRLIWRYIGENPNREISQIELTIYALRTKGSEWLAAKQYNTYIDFYSQFVFRDSDIPEPERTRIANAVTRFMLIGIDGLILQNFALGDAAVASESVEALIFTTQAYLKKLIAQSAA</sequence>
<dbReference type="PROSITE" id="PS50977">
    <property type="entry name" value="HTH_TETR_2"/>
    <property type="match status" value="1"/>
</dbReference>
<dbReference type="InterPro" id="IPR009057">
    <property type="entry name" value="Homeodomain-like_sf"/>
</dbReference>
<name>A0A6M1RLI5_9HYPH</name>
<evidence type="ECO:0000313" key="8">
    <source>
        <dbReference type="Proteomes" id="UP000477849"/>
    </source>
</evidence>
<feature type="region of interest" description="Disordered" evidence="5">
    <location>
        <begin position="1"/>
        <end position="22"/>
    </location>
</feature>
<gene>
    <name evidence="7" type="ORF">G6N76_00085</name>
</gene>
<dbReference type="Proteomes" id="UP000477849">
    <property type="component" value="Unassembled WGS sequence"/>
</dbReference>
<feature type="compositionally biased region" description="Low complexity" evidence="5">
    <location>
        <begin position="7"/>
        <end position="19"/>
    </location>
</feature>
<keyword evidence="2 4" id="KW-0238">DNA-binding</keyword>
<dbReference type="Pfam" id="PF00440">
    <property type="entry name" value="TetR_N"/>
    <property type="match status" value="1"/>
</dbReference>
<evidence type="ECO:0000256" key="4">
    <source>
        <dbReference type="PROSITE-ProRule" id="PRU00335"/>
    </source>
</evidence>
<dbReference type="PANTHER" id="PTHR30055">
    <property type="entry name" value="HTH-TYPE TRANSCRIPTIONAL REGULATOR RUTR"/>
    <property type="match status" value="1"/>
</dbReference>
<evidence type="ECO:0000256" key="3">
    <source>
        <dbReference type="ARBA" id="ARBA00023163"/>
    </source>
</evidence>
<evidence type="ECO:0000256" key="1">
    <source>
        <dbReference type="ARBA" id="ARBA00023015"/>
    </source>
</evidence>
<dbReference type="PROSITE" id="PS01081">
    <property type="entry name" value="HTH_TETR_1"/>
    <property type="match status" value="1"/>
</dbReference>
<keyword evidence="3" id="KW-0804">Transcription</keyword>
<protein>
    <submittedName>
        <fullName evidence="7">TetR/AcrR family transcriptional regulator</fullName>
    </submittedName>
</protein>
<dbReference type="GO" id="GO:0003700">
    <property type="term" value="F:DNA-binding transcription factor activity"/>
    <property type="evidence" value="ECO:0007669"/>
    <property type="project" value="TreeGrafter"/>
</dbReference>
<dbReference type="EMBL" id="JAAKZH010000001">
    <property type="protein sequence ID" value="NGO62052.1"/>
    <property type="molecule type" value="Genomic_DNA"/>
</dbReference>
<feature type="domain" description="HTH tetR-type" evidence="6">
    <location>
        <begin position="24"/>
        <end position="84"/>
    </location>
</feature>
<dbReference type="PANTHER" id="PTHR30055:SF234">
    <property type="entry name" value="HTH-TYPE TRANSCRIPTIONAL REGULATOR BETI"/>
    <property type="match status" value="1"/>
</dbReference>
<keyword evidence="8" id="KW-1185">Reference proteome</keyword>
<dbReference type="SUPFAM" id="SSF46689">
    <property type="entry name" value="Homeodomain-like"/>
    <property type="match status" value="1"/>
</dbReference>
<evidence type="ECO:0000313" key="7">
    <source>
        <dbReference type="EMBL" id="NGO62052.1"/>
    </source>
</evidence>
<dbReference type="Gene3D" id="1.10.357.10">
    <property type="entry name" value="Tetracycline Repressor, domain 2"/>
    <property type="match status" value="1"/>
</dbReference>
<reference evidence="7 8" key="1">
    <citation type="submission" date="2020-02" db="EMBL/GenBank/DDBJ databases">
        <title>Genome sequence of the type strain CCBAU10050 of Rhizobium daejeonense.</title>
        <authorList>
            <person name="Gao J."/>
            <person name="Sun J."/>
        </authorList>
    </citation>
    <scope>NUCLEOTIDE SEQUENCE [LARGE SCALE GENOMIC DNA]</scope>
    <source>
        <strain evidence="7 8">CCBAU10050</strain>
    </source>
</reference>
<dbReference type="InterPro" id="IPR050109">
    <property type="entry name" value="HTH-type_TetR-like_transc_reg"/>
</dbReference>
<comment type="caution">
    <text evidence="7">The sequence shown here is derived from an EMBL/GenBank/DDBJ whole genome shotgun (WGS) entry which is preliminary data.</text>
</comment>
<evidence type="ECO:0000256" key="5">
    <source>
        <dbReference type="SAM" id="MobiDB-lite"/>
    </source>
</evidence>
<dbReference type="GO" id="GO:0000976">
    <property type="term" value="F:transcription cis-regulatory region binding"/>
    <property type="evidence" value="ECO:0007669"/>
    <property type="project" value="TreeGrafter"/>
</dbReference>
<dbReference type="AlphaFoldDB" id="A0A6M1RLI5"/>
<evidence type="ECO:0000259" key="6">
    <source>
        <dbReference type="PROSITE" id="PS50977"/>
    </source>
</evidence>
<accession>A0A6M1RLI5</accession>
<proteinExistence type="predicted"/>
<organism evidence="7 8">
    <name type="scientific">Rhizobium daejeonense</name>
    <dbReference type="NCBI Taxonomy" id="240521"/>
    <lineage>
        <taxon>Bacteria</taxon>
        <taxon>Pseudomonadati</taxon>
        <taxon>Pseudomonadota</taxon>
        <taxon>Alphaproteobacteria</taxon>
        <taxon>Hyphomicrobiales</taxon>
        <taxon>Rhizobiaceae</taxon>
        <taxon>Rhizobium/Agrobacterium group</taxon>
        <taxon>Rhizobium</taxon>
    </lineage>
</organism>